<sequence length="388" mass="39994">MRPSDETRLTLWVLLASATLTVMAGAILGPVVPSIQSNLSVSESLAGLIITTHGALIVLASPVAGAIIDRIGPRRPYVFGLLLYGVGGGAGLFIDSFIPLLLSRAVLGVGVAFVYTGLTVLIYSIYAGQRMDRALGLRSSANSVGAVVWPLLGGALGALTWQAPFGVYLLAVPLGVLAVLTVPEPARPGRDDDSDDGSAVLAVFRRRPAVLSVYLLYFGTNALLYSIVVFYPQLLNGLGVTSSVGISLYLSANGLAGGLSAAGYDRLVARTSRRRLVGTAFLLWTVGFTSAAVATSALLALPGVLAFGLGQGLVFPSAFSWIEALAPPDKQGQLSSYLASAGYTGQFLSPVLFGPVVPAFGIRGVFGAAAVVTLVSALALGVALFGRR</sequence>
<evidence type="ECO:0000256" key="3">
    <source>
        <dbReference type="ARBA" id="ARBA00022475"/>
    </source>
</evidence>
<dbReference type="Pfam" id="PF07690">
    <property type="entry name" value="MFS_1"/>
    <property type="match status" value="1"/>
</dbReference>
<gene>
    <name evidence="9" type="ORF">GRX03_01665</name>
</gene>
<comment type="subcellular location">
    <subcellularLocation>
        <location evidence="1">Cell membrane</location>
        <topology evidence="1">Multi-pass membrane protein</topology>
    </subcellularLocation>
</comment>
<feature type="transmembrane region" description="Helical" evidence="7">
    <location>
        <begin position="165"/>
        <end position="182"/>
    </location>
</feature>
<dbReference type="InterPro" id="IPR020846">
    <property type="entry name" value="MFS_dom"/>
</dbReference>
<feature type="transmembrane region" description="Helical" evidence="7">
    <location>
        <begin position="77"/>
        <end position="94"/>
    </location>
</feature>
<keyword evidence="4 7" id="KW-0812">Transmembrane</keyword>
<keyword evidence="5 7" id="KW-1133">Transmembrane helix</keyword>
<dbReference type="AlphaFoldDB" id="A0A6B0SYU3"/>
<evidence type="ECO:0000256" key="5">
    <source>
        <dbReference type="ARBA" id="ARBA00022989"/>
    </source>
</evidence>
<comment type="caution">
    <text evidence="9">The sequence shown here is derived from an EMBL/GenBank/DDBJ whole genome shotgun (WGS) entry which is preliminary data.</text>
</comment>
<evidence type="ECO:0000256" key="2">
    <source>
        <dbReference type="ARBA" id="ARBA00022448"/>
    </source>
</evidence>
<evidence type="ECO:0000259" key="8">
    <source>
        <dbReference type="PROSITE" id="PS50850"/>
    </source>
</evidence>
<dbReference type="InterPro" id="IPR011701">
    <property type="entry name" value="MFS"/>
</dbReference>
<dbReference type="OrthoDB" id="117970at2157"/>
<feature type="transmembrane region" description="Helical" evidence="7">
    <location>
        <begin position="276"/>
        <end position="298"/>
    </location>
</feature>
<dbReference type="Proteomes" id="UP000466535">
    <property type="component" value="Unassembled WGS sequence"/>
</dbReference>
<feature type="transmembrane region" description="Helical" evidence="7">
    <location>
        <begin position="334"/>
        <end position="353"/>
    </location>
</feature>
<keyword evidence="3" id="KW-1003">Cell membrane</keyword>
<dbReference type="PRINTS" id="PR01035">
    <property type="entry name" value="TCRTETA"/>
</dbReference>
<dbReference type="InterPro" id="IPR036259">
    <property type="entry name" value="MFS_trans_sf"/>
</dbReference>
<accession>A0A6B0SYU3</accession>
<keyword evidence="2" id="KW-0813">Transport</keyword>
<dbReference type="Gene3D" id="1.20.1250.20">
    <property type="entry name" value="MFS general substrate transporter like domains"/>
    <property type="match status" value="1"/>
</dbReference>
<feature type="transmembrane region" description="Helical" evidence="7">
    <location>
        <begin position="304"/>
        <end position="322"/>
    </location>
</feature>
<keyword evidence="6 7" id="KW-0472">Membrane</keyword>
<name>A0A6B0SYU3_9EURY</name>
<feature type="domain" description="Major facilitator superfamily (MFS) profile" evidence="8">
    <location>
        <begin position="10"/>
        <end position="388"/>
    </location>
</feature>
<dbReference type="GO" id="GO:0022857">
    <property type="term" value="F:transmembrane transporter activity"/>
    <property type="evidence" value="ECO:0007669"/>
    <property type="project" value="InterPro"/>
</dbReference>
<feature type="transmembrane region" description="Helical" evidence="7">
    <location>
        <begin position="365"/>
        <end position="385"/>
    </location>
</feature>
<dbReference type="InterPro" id="IPR050171">
    <property type="entry name" value="MFS_Transporters"/>
</dbReference>
<evidence type="ECO:0000256" key="7">
    <source>
        <dbReference type="SAM" id="Phobius"/>
    </source>
</evidence>
<dbReference type="CDD" id="cd17473">
    <property type="entry name" value="MFS_arabinose_efflux_permease_like"/>
    <property type="match status" value="1"/>
</dbReference>
<protein>
    <submittedName>
        <fullName evidence="9">MFS transporter</fullName>
    </submittedName>
</protein>
<evidence type="ECO:0000313" key="10">
    <source>
        <dbReference type="Proteomes" id="UP000466535"/>
    </source>
</evidence>
<dbReference type="PROSITE" id="PS50850">
    <property type="entry name" value="MFS"/>
    <property type="match status" value="1"/>
</dbReference>
<dbReference type="RefSeq" id="WP_159762459.1">
    <property type="nucleotide sequence ID" value="NZ_WUUT01000001.1"/>
</dbReference>
<dbReference type="EMBL" id="WUUT01000001">
    <property type="protein sequence ID" value="MXR50317.1"/>
    <property type="molecule type" value="Genomic_DNA"/>
</dbReference>
<dbReference type="PANTHER" id="PTHR23517:SF3">
    <property type="entry name" value="INTEGRAL MEMBRANE TRANSPORT PROTEIN"/>
    <property type="match status" value="1"/>
</dbReference>
<evidence type="ECO:0000313" key="9">
    <source>
        <dbReference type="EMBL" id="MXR50317.1"/>
    </source>
</evidence>
<feature type="transmembrane region" description="Helical" evidence="7">
    <location>
        <begin position="106"/>
        <end position="128"/>
    </location>
</feature>
<organism evidence="9 10">
    <name type="scientific">Halovenus carboxidivorans</name>
    <dbReference type="NCBI Taxonomy" id="2692199"/>
    <lineage>
        <taxon>Archaea</taxon>
        <taxon>Methanobacteriati</taxon>
        <taxon>Methanobacteriota</taxon>
        <taxon>Stenosarchaea group</taxon>
        <taxon>Halobacteria</taxon>
        <taxon>Halobacteriales</taxon>
        <taxon>Haloarculaceae</taxon>
        <taxon>Halovenus</taxon>
    </lineage>
</organism>
<proteinExistence type="predicted"/>
<keyword evidence="10" id="KW-1185">Reference proteome</keyword>
<feature type="transmembrane region" description="Helical" evidence="7">
    <location>
        <begin position="12"/>
        <end position="32"/>
    </location>
</feature>
<dbReference type="InterPro" id="IPR001958">
    <property type="entry name" value="Tet-R_TetA/multi-R_MdtG-like"/>
</dbReference>
<evidence type="ECO:0000256" key="4">
    <source>
        <dbReference type="ARBA" id="ARBA00022692"/>
    </source>
</evidence>
<evidence type="ECO:0000256" key="6">
    <source>
        <dbReference type="ARBA" id="ARBA00023136"/>
    </source>
</evidence>
<evidence type="ECO:0000256" key="1">
    <source>
        <dbReference type="ARBA" id="ARBA00004651"/>
    </source>
</evidence>
<feature type="transmembrane region" description="Helical" evidence="7">
    <location>
        <begin position="246"/>
        <end position="264"/>
    </location>
</feature>
<feature type="transmembrane region" description="Helical" evidence="7">
    <location>
        <begin position="214"/>
        <end position="234"/>
    </location>
</feature>
<feature type="transmembrane region" description="Helical" evidence="7">
    <location>
        <begin position="140"/>
        <end position="159"/>
    </location>
</feature>
<dbReference type="GO" id="GO:0005886">
    <property type="term" value="C:plasma membrane"/>
    <property type="evidence" value="ECO:0007669"/>
    <property type="project" value="UniProtKB-SubCell"/>
</dbReference>
<dbReference type="PANTHER" id="PTHR23517">
    <property type="entry name" value="RESISTANCE PROTEIN MDTM, PUTATIVE-RELATED-RELATED"/>
    <property type="match status" value="1"/>
</dbReference>
<dbReference type="SUPFAM" id="SSF103473">
    <property type="entry name" value="MFS general substrate transporter"/>
    <property type="match status" value="1"/>
</dbReference>
<feature type="transmembrane region" description="Helical" evidence="7">
    <location>
        <begin position="44"/>
        <end position="65"/>
    </location>
</feature>
<reference evidence="9 10" key="1">
    <citation type="submission" date="2019-12" db="EMBL/GenBank/DDBJ databases">
        <title>Isolation and characterization of three novel carbon monoxide-oxidizing members of Halobacteria from salione crusts and soils.</title>
        <authorList>
            <person name="Myers M.R."/>
            <person name="King G.M."/>
        </authorList>
    </citation>
    <scope>NUCLEOTIDE SEQUENCE [LARGE SCALE GENOMIC DNA]</scope>
    <source>
        <strain evidence="9 10">WSH3</strain>
    </source>
</reference>